<feature type="domain" description="Histone deacetylase" evidence="1">
    <location>
        <begin position="3"/>
        <end position="68"/>
    </location>
</feature>
<dbReference type="SUPFAM" id="SSF52768">
    <property type="entry name" value="Arginase/deacetylase"/>
    <property type="match status" value="1"/>
</dbReference>
<evidence type="ECO:0000313" key="2">
    <source>
        <dbReference type="EMBL" id="KAK7825689.1"/>
    </source>
</evidence>
<dbReference type="EMBL" id="JBBHLL010000038">
    <property type="protein sequence ID" value="KAK7825689.1"/>
    <property type="molecule type" value="Genomic_DNA"/>
</dbReference>
<protein>
    <recommendedName>
        <fullName evidence="1">Histone deacetylase domain-containing protein</fullName>
    </recommendedName>
</protein>
<dbReference type="InterPro" id="IPR023696">
    <property type="entry name" value="Ureohydrolase_dom_sf"/>
</dbReference>
<keyword evidence="3" id="KW-1185">Reference proteome</keyword>
<dbReference type="Proteomes" id="UP001488838">
    <property type="component" value="Unassembled WGS sequence"/>
</dbReference>
<dbReference type="Gene3D" id="3.40.800.20">
    <property type="entry name" value="Histone deacetylase domain"/>
    <property type="match status" value="1"/>
</dbReference>
<evidence type="ECO:0000259" key="1">
    <source>
        <dbReference type="Pfam" id="PF00850"/>
    </source>
</evidence>
<accession>A0AAW0JHE7</accession>
<dbReference type="InterPro" id="IPR023801">
    <property type="entry name" value="His_deacetylse_dom"/>
</dbReference>
<evidence type="ECO:0000313" key="3">
    <source>
        <dbReference type="Proteomes" id="UP001488838"/>
    </source>
</evidence>
<organism evidence="2 3">
    <name type="scientific">Myodes glareolus</name>
    <name type="common">Bank vole</name>
    <name type="synonym">Clethrionomys glareolus</name>
    <dbReference type="NCBI Taxonomy" id="447135"/>
    <lineage>
        <taxon>Eukaryota</taxon>
        <taxon>Metazoa</taxon>
        <taxon>Chordata</taxon>
        <taxon>Craniata</taxon>
        <taxon>Vertebrata</taxon>
        <taxon>Euteleostomi</taxon>
        <taxon>Mammalia</taxon>
        <taxon>Eutheria</taxon>
        <taxon>Euarchontoglires</taxon>
        <taxon>Glires</taxon>
        <taxon>Rodentia</taxon>
        <taxon>Myomorpha</taxon>
        <taxon>Muroidea</taxon>
        <taxon>Cricetidae</taxon>
        <taxon>Arvicolinae</taxon>
        <taxon>Myodes</taxon>
    </lineage>
</organism>
<dbReference type="AlphaFoldDB" id="A0AAW0JHE7"/>
<dbReference type="InterPro" id="IPR037138">
    <property type="entry name" value="His_deacetylse_dom_sf"/>
</dbReference>
<proteinExistence type="predicted"/>
<reference evidence="2 3" key="1">
    <citation type="journal article" date="2023" name="bioRxiv">
        <title>Conserved and derived expression patterns and positive selection on dental genes reveal complex evolutionary context of ever-growing rodent molars.</title>
        <authorList>
            <person name="Calamari Z.T."/>
            <person name="Song A."/>
            <person name="Cohen E."/>
            <person name="Akter M."/>
            <person name="Roy R.D."/>
            <person name="Hallikas O."/>
            <person name="Christensen M.M."/>
            <person name="Li P."/>
            <person name="Marangoni P."/>
            <person name="Jernvall J."/>
            <person name="Klein O.D."/>
        </authorList>
    </citation>
    <scope>NUCLEOTIDE SEQUENCE [LARGE SCALE GENOMIC DNA]</scope>
    <source>
        <strain evidence="2">V071</strain>
    </source>
</reference>
<name>A0AAW0JHE7_MYOGA</name>
<sequence>MAMEEVFYTTDCVMTVSIHEYCEYLLGAGDQPGTGSDKGKQKAVKYAVQDGTHDEAYEAILKHVMAKVREIPAQHSNLSM</sequence>
<comment type="caution">
    <text evidence="2">The sequence shown here is derived from an EMBL/GenBank/DDBJ whole genome shotgun (WGS) entry which is preliminary data.</text>
</comment>
<gene>
    <name evidence="2" type="ORF">U0070_012934</name>
</gene>
<dbReference type="Pfam" id="PF00850">
    <property type="entry name" value="Hist_deacetyl"/>
    <property type="match status" value="1"/>
</dbReference>